<dbReference type="Proteomes" id="UP001217089">
    <property type="component" value="Unassembled WGS sequence"/>
</dbReference>
<name>A0ABQ9EU68_TEGGR</name>
<evidence type="ECO:0000256" key="1">
    <source>
        <dbReference type="SAM" id="Phobius"/>
    </source>
</evidence>
<comment type="caution">
    <text evidence="3">The sequence shown here is derived from an EMBL/GenBank/DDBJ whole genome shotgun (WGS) entry which is preliminary data.</text>
</comment>
<feature type="transmembrane region" description="Helical" evidence="1">
    <location>
        <begin position="137"/>
        <end position="159"/>
    </location>
</feature>
<keyword evidence="1" id="KW-0472">Membrane</keyword>
<accession>A0ABQ9EU68</accession>
<dbReference type="EMBL" id="JARBDR010000793">
    <property type="protein sequence ID" value="KAJ8307122.1"/>
    <property type="molecule type" value="Genomic_DNA"/>
</dbReference>
<dbReference type="Pfam" id="PF02037">
    <property type="entry name" value="SAP"/>
    <property type="match status" value="1"/>
</dbReference>
<evidence type="ECO:0000313" key="3">
    <source>
        <dbReference type="EMBL" id="KAJ8307122.1"/>
    </source>
</evidence>
<dbReference type="InterPro" id="IPR003034">
    <property type="entry name" value="SAP_dom"/>
</dbReference>
<protein>
    <recommendedName>
        <fullName evidence="2">SAP domain-containing protein</fullName>
    </recommendedName>
</protein>
<feature type="domain" description="SAP" evidence="2">
    <location>
        <begin position="5"/>
        <end position="39"/>
    </location>
</feature>
<evidence type="ECO:0000313" key="4">
    <source>
        <dbReference type="Proteomes" id="UP001217089"/>
    </source>
</evidence>
<organism evidence="3 4">
    <name type="scientific">Tegillarca granosa</name>
    <name type="common">Malaysian cockle</name>
    <name type="synonym">Anadara granosa</name>
    <dbReference type="NCBI Taxonomy" id="220873"/>
    <lineage>
        <taxon>Eukaryota</taxon>
        <taxon>Metazoa</taxon>
        <taxon>Spiralia</taxon>
        <taxon>Lophotrochozoa</taxon>
        <taxon>Mollusca</taxon>
        <taxon>Bivalvia</taxon>
        <taxon>Autobranchia</taxon>
        <taxon>Pteriomorphia</taxon>
        <taxon>Arcoida</taxon>
        <taxon>Arcoidea</taxon>
        <taxon>Arcidae</taxon>
        <taxon>Tegillarca</taxon>
    </lineage>
</organism>
<keyword evidence="1" id="KW-0812">Transmembrane</keyword>
<dbReference type="PROSITE" id="PS50800">
    <property type="entry name" value="SAP"/>
    <property type="match status" value="1"/>
</dbReference>
<sequence>MAARKYGLTVQKLKRKLSYRGAATTGRKADLIERQENSLIRYKILFYLMTSYQNIQLTAYDRNFNFKNPVIDLPKADHVGWPVSGFKQLVLDHRLLFSKLTKEQIDGYFIYRLAGIQMTGDLKALEKGMDMFTGNKILACSVIVFVNCIFLSGIVTYTYEVKLDRLSGSPLNSECECPAGKGPMQPVST</sequence>
<reference evidence="3 4" key="1">
    <citation type="submission" date="2022-12" db="EMBL/GenBank/DDBJ databases">
        <title>Chromosome-level genome of Tegillarca granosa.</title>
        <authorList>
            <person name="Kim J."/>
        </authorList>
    </citation>
    <scope>NUCLEOTIDE SEQUENCE [LARGE SCALE GENOMIC DNA]</scope>
    <source>
        <strain evidence="3">Teg-2019</strain>
        <tissue evidence="3">Adductor muscle</tissue>
    </source>
</reference>
<dbReference type="InterPro" id="IPR036361">
    <property type="entry name" value="SAP_dom_sf"/>
</dbReference>
<dbReference type="Gene3D" id="1.10.720.30">
    <property type="entry name" value="SAP domain"/>
    <property type="match status" value="1"/>
</dbReference>
<dbReference type="SMART" id="SM00513">
    <property type="entry name" value="SAP"/>
    <property type="match status" value="1"/>
</dbReference>
<keyword evidence="1" id="KW-1133">Transmembrane helix</keyword>
<evidence type="ECO:0000259" key="2">
    <source>
        <dbReference type="PROSITE" id="PS50800"/>
    </source>
</evidence>
<keyword evidence="4" id="KW-1185">Reference proteome</keyword>
<gene>
    <name evidence="3" type="ORF">KUTeg_015206</name>
</gene>
<proteinExistence type="predicted"/>